<gene>
    <name evidence="2" type="ORF">SODALDRAFT_159112</name>
</gene>
<dbReference type="RefSeq" id="XP_028467225.1">
    <property type="nucleotide sequence ID" value="XM_028606922.1"/>
</dbReference>
<name>A0A3N2PY10_SODAK</name>
<proteinExistence type="predicted"/>
<dbReference type="Proteomes" id="UP000272025">
    <property type="component" value="Unassembled WGS sequence"/>
</dbReference>
<dbReference type="AlphaFoldDB" id="A0A3N2PY10"/>
<dbReference type="GeneID" id="39575400"/>
<dbReference type="EMBL" id="ML119054">
    <property type="protein sequence ID" value="ROT39419.1"/>
    <property type="molecule type" value="Genomic_DNA"/>
</dbReference>
<evidence type="ECO:0000313" key="3">
    <source>
        <dbReference type="Proteomes" id="UP000272025"/>
    </source>
</evidence>
<evidence type="ECO:0000256" key="1">
    <source>
        <dbReference type="SAM" id="MobiDB-lite"/>
    </source>
</evidence>
<feature type="region of interest" description="Disordered" evidence="1">
    <location>
        <begin position="139"/>
        <end position="167"/>
    </location>
</feature>
<feature type="region of interest" description="Disordered" evidence="1">
    <location>
        <begin position="1"/>
        <end position="36"/>
    </location>
</feature>
<evidence type="ECO:0000313" key="2">
    <source>
        <dbReference type="EMBL" id="ROT39419.1"/>
    </source>
</evidence>
<accession>A0A3N2PY10</accession>
<reference evidence="2 3" key="1">
    <citation type="journal article" date="2018" name="Mol. Ecol.">
        <title>The obligate alkalophilic soda-lake fungus Sodiomyces alkalinus has shifted to a protein diet.</title>
        <authorList>
            <person name="Grum-Grzhimaylo A.A."/>
            <person name="Falkoski D.L."/>
            <person name="van den Heuvel J."/>
            <person name="Valero-Jimenez C.A."/>
            <person name="Min B."/>
            <person name="Choi I.G."/>
            <person name="Lipzen A."/>
            <person name="Daum C.G."/>
            <person name="Aanen D.K."/>
            <person name="Tsang A."/>
            <person name="Henrissat B."/>
            <person name="Bilanenko E.N."/>
            <person name="de Vries R.P."/>
            <person name="van Kan J.A.L."/>
            <person name="Grigoriev I.V."/>
            <person name="Debets A.J.M."/>
        </authorList>
    </citation>
    <scope>NUCLEOTIDE SEQUENCE [LARGE SCALE GENOMIC DNA]</scope>
    <source>
        <strain evidence="2 3">F11</strain>
    </source>
</reference>
<keyword evidence="3" id="KW-1185">Reference proteome</keyword>
<feature type="region of interest" description="Disordered" evidence="1">
    <location>
        <begin position="227"/>
        <end position="283"/>
    </location>
</feature>
<feature type="compositionally biased region" description="Basic and acidic residues" evidence="1">
    <location>
        <begin position="150"/>
        <end position="159"/>
    </location>
</feature>
<organism evidence="2 3">
    <name type="scientific">Sodiomyces alkalinus (strain CBS 110278 / VKM F-3762 / F11)</name>
    <name type="common">Alkaliphilic filamentous fungus</name>
    <dbReference type="NCBI Taxonomy" id="1314773"/>
    <lineage>
        <taxon>Eukaryota</taxon>
        <taxon>Fungi</taxon>
        <taxon>Dikarya</taxon>
        <taxon>Ascomycota</taxon>
        <taxon>Pezizomycotina</taxon>
        <taxon>Sordariomycetes</taxon>
        <taxon>Hypocreomycetidae</taxon>
        <taxon>Glomerellales</taxon>
        <taxon>Plectosphaerellaceae</taxon>
        <taxon>Sodiomyces</taxon>
    </lineage>
</organism>
<protein>
    <submittedName>
        <fullName evidence="2">Uncharacterized protein</fullName>
    </submittedName>
</protein>
<feature type="compositionally biased region" description="Acidic residues" evidence="1">
    <location>
        <begin position="262"/>
        <end position="276"/>
    </location>
</feature>
<sequence>MMANSAVAPREIQRRRLPVPIMHESRRAGNPRQRGRLAPMSILHREVRLEDFETPVAPVDPVAPLPFRQADQEHLCRDGFEDLEAVPTGRSIPLKRGRRKKYHAISGMRQLSTTTELRNPAVAAKPRRGMIEIDPELYAMGSKPSQPMPIEERDNRTPGDETDGEVSANGSVVTVESITSDTPTIRRRGLDCSRAWRDPLDFAIYLTGDVPMACIAICDNSQRDVSEGVESQLNTPDEEYEPGSYLKETPDDNGNDNQEGVRDDDDSTSCLNDEEKDWTSPPIWDLAEYGQPRRGELLMLEMKSIKQDGLEHSFDLGYNARAGNFIDRTGVNCEHAQGTPARKDE</sequence>